<evidence type="ECO:0000256" key="1">
    <source>
        <dbReference type="SAM" id="MobiDB-lite"/>
    </source>
</evidence>
<feature type="region of interest" description="Disordered" evidence="1">
    <location>
        <begin position="228"/>
        <end position="272"/>
    </location>
</feature>
<reference evidence="2 3" key="1">
    <citation type="journal article" date="2020" name="ISME J.">
        <title>Uncovering the hidden diversity of litter-decomposition mechanisms in mushroom-forming fungi.</title>
        <authorList>
            <person name="Floudas D."/>
            <person name="Bentzer J."/>
            <person name="Ahren D."/>
            <person name="Johansson T."/>
            <person name="Persson P."/>
            <person name="Tunlid A."/>
        </authorList>
    </citation>
    <scope>NUCLEOTIDE SEQUENCE [LARGE SCALE GENOMIC DNA]</scope>
    <source>
        <strain evidence="2 3">CBS 291.85</strain>
    </source>
</reference>
<accession>A0A8H5F4U8</accession>
<proteinExistence type="predicted"/>
<gene>
    <name evidence="2" type="ORF">D9758_017133</name>
</gene>
<dbReference type="Proteomes" id="UP000559256">
    <property type="component" value="Unassembled WGS sequence"/>
</dbReference>
<dbReference type="EMBL" id="JAACJM010000392">
    <property type="protein sequence ID" value="KAF5323652.1"/>
    <property type="molecule type" value="Genomic_DNA"/>
</dbReference>
<name>A0A8H5F4U8_9AGAR</name>
<feature type="compositionally biased region" description="Basic and acidic residues" evidence="1">
    <location>
        <begin position="242"/>
        <end position="272"/>
    </location>
</feature>
<protein>
    <submittedName>
        <fullName evidence="2">Uncharacterized protein</fullName>
    </submittedName>
</protein>
<evidence type="ECO:0000313" key="2">
    <source>
        <dbReference type="EMBL" id="KAF5323652.1"/>
    </source>
</evidence>
<comment type="caution">
    <text evidence="2">The sequence shown here is derived from an EMBL/GenBank/DDBJ whole genome shotgun (WGS) entry which is preliminary data.</text>
</comment>
<dbReference type="AlphaFoldDB" id="A0A8H5F4U8"/>
<sequence length="272" mass="29923">MECEDEDEELRFEVMNGVDHVYLADSFELTTQCRIYYTDYAFIDDPGPNNDCAGAISAFLTDAQSSPSPLISVANSTYMRALRRGLLGYRMVFEVWGDARFYHHPETIAHLFFQTDLLRYLQPLPLKPGPVLGTLSALVSSLVHSMPLGGSRLRRDDGIQGNVVQMTYTLLRDKRGCRMIYPPLQNKGQTPKSLLLILEIRFLPTHSRLVGQGFTTEPFPGNLLLMPRPVFTDADGESGGDGEGRVDDEGEKGGGDDEADDIGKADADGGAG</sequence>
<keyword evidence="3" id="KW-1185">Reference proteome</keyword>
<evidence type="ECO:0000313" key="3">
    <source>
        <dbReference type="Proteomes" id="UP000559256"/>
    </source>
</evidence>
<organism evidence="2 3">
    <name type="scientific">Tetrapyrgos nigripes</name>
    <dbReference type="NCBI Taxonomy" id="182062"/>
    <lineage>
        <taxon>Eukaryota</taxon>
        <taxon>Fungi</taxon>
        <taxon>Dikarya</taxon>
        <taxon>Basidiomycota</taxon>
        <taxon>Agaricomycotina</taxon>
        <taxon>Agaricomycetes</taxon>
        <taxon>Agaricomycetidae</taxon>
        <taxon>Agaricales</taxon>
        <taxon>Marasmiineae</taxon>
        <taxon>Marasmiaceae</taxon>
        <taxon>Tetrapyrgos</taxon>
    </lineage>
</organism>